<feature type="compositionally biased region" description="Polar residues" evidence="1">
    <location>
        <begin position="615"/>
        <end position="632"/>
    </location>
</feature>
<keyword evidence="3" id="KW-1185">Reference proteome</keyword>
<feature type="region of interest" description="Disordered" evidence="1">
    <location>
        <begin position="102"/>
        <end position="131"/>
    </location>
</feature>
<dbReference type="PANTHER" id="PTHR31912:SF34">
    <property type="entry name" value="NOTOCHORD-RELATED PROTEIN"/>
    <property type="match status" value="1"/>
</dbReference>
<evidence type="ECO:0000313" key="3">
    <source>
        <dbReference type="Proteomes" id="UP001295794"/>
    </source>
</evidence>
<evidence type="ECO:0000256" key="1">
    <source>
        <dbReference type="SAM" id="MobiDB-lite"/>
    </source>
</evidence>
<proteinExistence type="predicted"/>
<feature type="region of interest" description="Disordered" evidence="1">
    <location>
        <begin position="615"/>
        <end position="670"/>
    </location>
</feature>
<protein>
    <recommendedName>
        <fullName evidence="4">C2H2-type domain-containing protein</fullName>
    </recommendedName>
</protein>
<feature type="compositionally biased region" description="Polar residues" evidence="1">
    <location>
        <begin position="114"/>
        <end position="131"/>
    </location>
</feature>
<organism evidence="2 3">
    <name type="scientific">Mycena citricolor</name>
    <dbReference type="NCBI Taxonomy" id="2018698"/>
    <lineage>
        <taxon>Eukaryota</taxon>
        <taxon>Fungi</taxon>
        <taxon>Dikarya</taxon>
        <taxon>Basidiomycota</taxon>
        <taxon>Agaricomycotina</taxon>
        <taxon>Agaricomycetes</taxon>
        <taxon>Agaricomycetidae</taxon>
        <taxon>Agaricales</taxon>
        <taxon>Marasmiineae</taxon>
        <taxon>Mycenaceae</taxon>
        <taxon>Mycena</taxon>
    </lineage>
</organism>
<feature type="compositionally biased region" description="Basic and acidic residues" evidence="1">
    <location>
        <begin position="182"/>
        <end position="193"/>
    </location>
</feature>
<reference evidence="2" key="1">
    <citation type="submission" date="2023-11" db="EMBL/GenBank/DDBJ databases">
        <authorList>
            <person name="De Vega J J."/>
            <person name="De Vega J J."/>
        </authorList>
    </citation>
    <scope>NUCLEOTIDE SEQUENCE</scope>
</reference>
<accession>A0AAD2JZL5</accession>
<dbReference type="PANTHER" id="PTHR31912">
    <property type="entry name" value="IP13529P"/>
    <property type="match status" value="1"/>
</dbReference>
<dbReference type="EMBL" id="CAVNYO010000169">
    <property type="protein sequence ID" value="CAK5270762.1"/>
    <property type="molecule type" value="Genomic_DNA"/>
</dbReference>
<sequence length="1038" mass="115440">MSADALDARASPIWDFRRNASNQLVVLCKICADGIERNGALSHRTRHEGSQSHKRALKRCNEAEDETELLLRGASSVDPAQNATISDKDIADEGLRNLLSSLGGGVSHPYPVPNSDSDWQTDLQSEGGSSSSVLGISWNMIQARRDTEFLLSPDDRAVASLTNAILHRFDIDAFSDDDENERSDNDLDADTRADGSPLYTQDLDPHLDGLPPAPKRPRGDHEHESEASRLYWHPWEDRITCTLDILMHLPCSVFSQCQLDLFLWLLKVNNIPYVPSIKQMQRLNLGLQKLCGIETIAYDGALGHKYFVNNIAQIIAQEMANPRVRPHLSFYPKDSGSKLSEAQQGQRWLNEIPDTQTTPMARLHGHDYYIYEPCMASAVEGTAQFVIPTRWFTHEGSLFARCWRMIPVASEQGSGWRVIKTISVDIPASHFFKNFLGFQADAGVYGVPHPSYIIDVVDTNAAQSSIPWTYTNPVLGNPWRAKVKGCRVVSFPMWLYCDDTSGNLSKKWNKHNSFLMTPAGLNRHESQKEFNIHFLCTSNLAPPLEMMDGVVEQLDQENGIWAWDIVLQETVLVIPEVLALLGDNPMQSEFACHIGLRGKFFCRACWVRGHATDPDTVQPQPSAGLSAAAQNTSDVGSDGDASSVGAQSDDSLNSTTKSQKKRAGAGKRALETMGQMVTRVKAFMTIGRLRKKSETIEHLRSEFITASTTVDKKTQIKQQRTETGIKDTFQQFFVEKLFDSHKNKRGQPARLEALRIQADALPALDKTMSPVWRIKGLDPHQDTPVEILHVVLLGFVKYLWRDLIQLQIKNKDNKKALLITRLNSVDPRGLGISPLAGQTLVQYAGSLTGRDFRAIAQVAPFTVETSNSSPRDWISAGPGPLALIEGTVASYLGLADDKARGVGGVSESIDKGRSRPAADTVTAKHIAAWNNQTGLFKSWNRLKLLNGDRCELRSYVLVQKESRRSVCCLEELLQRAGSVNSLSELPDVILLQEATVDPSLEQYGMPRLVLSGRWYITCLEVRLDQKPISLNVTLTEIR</sequence>
<feature type="region of interest" description="Disordered" evidence="1">
    <location>
        <begin position="177"/>
        <end position="222"/>
    </location>
</feature>
<name>A0AAD2JZL5_9AGAR</name>
<evidence type="ECO:0008006" key="4">
    <source>
        <dbReference type="Google" id="ProtNLM"/>
    </source>
</evidence>
<evidence type="ECO:0000313" key="2">
    <source>
        <dbReference type="EMBL" id="CAK5270762.1"/>
    </source>
</evidence>
<gene>
    <name evidence="2" type="ORF">MYCIT1_LOCUS15445</name>
</gene>
<comment type="caution">
    <text evidence="2">The sequence shown here is derived from an EMBL/GenBank/DDBJ whole genome shotgun (WGS) entry which is preliminary data.</text>
</comment>
<dbReference type="Proteomes" id="UP001295794">
    <property type="component" value="Unassembled WGS sequence"/>
</dbReference>
<feature type="compositionally biased region" description="Low complexity" evidence="1">
    <location>
        <begin position="633"/>
        <end position="651"/>
    </location>
</feature>
<dbReference type="AlphaFoldDB" id="A0AAD2JZL5"/>